<keyword evidence="3" id="KW-0645">Protease</keyword>
<comment type="cofactor">
    <cofactor evidence="1">
        <name>Zn(2+)</name>
        <dbReference type="ChEBI" id="CHEBI:29105"/>
    </cofactor>
</comment>
<evidence type="ECO:0000313" key="13">
    <source>
        <dbReference type="Proteomes" id="UP000199356"/>
    </source>
</evidence>
<accession>A0A1I5P0P8</accession>
<dbReference type="SUPFAM" id="SSF55166">
    <property type="entry name" value="Hedgehog/DD-peptidase"/>
    <property type="match status" value="1"/>
</dbReference>
<keyword evidence="5" id="KW-0732">Signal</keyword>
<evidence type="ECO:0000256" key="8">
    <source>
        <dbReference type="ARBA" id="ARBA00023049"/>
    </source>
</evidence>
<name>A0A1I5P0P8_9RHOB</name>
<keyword evidence="8" id="KW-0482">Metalloprotease</keyword>
<dbReference type="GO" id="GO:0006508">
    <property type="term" value="P:proteolysis"/>
    <property type="evidence" value="ECO:0007669"/>
    <property type="project" value="UniProtKB-KW"/>
</dbReference>
<dbReference type="PANTHER" id="PTHR37425:SF1">
    <property type="entry name" value="OUTER MEMBRANE PROTEIN"/>
    <property type="match status" value="1"/>
</dbReference>
<dbReference type="AlphaFoldDB" id="A0A1I5P0P8"/>
<evidence type="ECO:0000313" key="12">
    <source>
        <dbReference type="EMBL" id="SFP27688.1"/>
    </source>
</evidence>
<evidence type="ECO:0000256" key="2">
    <source>
        <dbReference type="ARBA" id="ARBA00004776"/>
    </source>
</evidence>
<reference evidence="12 13" key="1">
    <citation type="submission" date="2016-10" db="EMBL/GenBank/DDBJ databases">
        <authorList>
            <person name="de Groot N.N."/>
        </authorList>
    </citation>
    <scope>NUCLEOTIDE SEQUENCE [LARGE SCALE GENOMIC DNA]</scope>
    <source>
        <strain evidence="12 13">DSM 19547</strain>
    </source>
</reference>
<keyword evidence="6" id="KW-0378">Hydrolase</keyword>
<keyword evidence="13" id="KW-1185">Reference proteome</keyword>
<dbReference type="GO" id="GO:0046872">
    <property type="term" value="F:metal ion binding"/>
    <property type="evidence" value="ECO:0007669"/>
    <property type="project" value="UniProtKB-KW"/>
</dbReference>
<evidence type="ECO:0000256" key="7">
    <source>
        <dbReference type="ARBA" id="ARBA00022833"/>
    </source>
</evidence>
<dbReference type="Proteomes" id="UP000199356">
    <property type="component" value="Unassembled WGS sequence"/>
</dbReference>
<proteinExistence type="inferred from homology"/>
<evidence type="ECO:0000256" key="3">
    <source>
        <dbReference type="ARBA" id="ARBA00022670"/>
    </source>
</evidence>
<evidence type="ECO:0000256" key="1">
    <source>
        <dbReference type="ARBA" id="ARBA00001947"/>
    </source>
</evidence>
<evidence type="ECO:0000256" key="6">
    <source>
        <dbReference type="ARBA" id="ARBA00022801"/>
    </source>
</evidence>
<dbReference type="PANTHER" id="PTHR37425">
    <property type="match status" value="1"/>
</dbReference>
<dbReference type="STRING" id="441119.SAMN04488047_104182"/>
<comment type="similarity">
    <text evidence="10">Belongs to the peptidase M15 family.</text>
</comment>
<dbReference type="Pfam" id="PF05951">
    <property type="entry name" value="Peptidase_M15_2"/>
    <property type="match status" value="1"/>
</dbReference>
<organism evidence="12 13">
    <name type="scientific">Tranquillimonas alkanivorans</name>
    <dbReference type="NCBI Taxonomy" id="441119"/>
    <lineage>
        <taxon>Bacteria</taxon>
        <taxon>Pseudomonadati</taxon>
        <taxon>Pseudomonadota</taxon>
        <taxon>Alphaproteobacteria</taxon>
        <taxon>Rhodobacterales</taxon>
        <taxon>Roseobacteraceae</taxon>
        <taxon>Tranquillimonas</taxon>
    </lineage>
</organism>
<dbReference type="EMBL" id="FOXA01000004">
    <property type="protein sequence ID" value="SFP27688.1"/>
    <property type="molecule type" value="Genomic_DNA"/>
</dbReference>
<evidence type="ECO:0000256" key="10">
    <source>
        <dbReference type="ARBA" id="ARBA00093448"/>
    </source>
</evidence>
<dbReference type="GO" id="GO:0008237">
    <property type="term" value="F:metallopeptidase activity"/>
    <property type="evidence" value="ECO:0007669"/>
    <property type="project" value="UniProtKB-KW"/>
</dbReference>
<dbReference type="InterPro" id="IPR010275">
    <property type="entry name" value="MepK"/>
</dbReference>
<dbReference type="GO" id="GO:0071555">
    <property type="term" value="P:cell wall organization"/>
    <property type="evidence" value="ECO:0007669"/>
    <property type="project" value="UniProtKB-KW"/>
</dbReference>
<evidence type="ECO:0000256" key="4">
    <source>
        <dbReference type="ARBA" id="ARBA00022723"/>
    </source>
</evidence>
<keyword evidence="4" id="KW-0479">Metal-binding</keyword>
<evidence type="ECO:0000256" key="5">
    <source>
        <dbReference type="ARBA" id="ARBA00022729"/>
    </source>
</evidence>
<sequence length="143" mass="16151">MYSGRTGESINMIYWIEGNYIKEALDEITYFMRDWRNNQVKPIDARTVDIMSAAHNMMDVNEPYMLISGYRSPETNAMLRRRSSGVAKNSLHLQGQAADLRMKSRSVAQMARAAQACNAGGVGRYTSSNFVHMDCGRVRSWGS</sequence>
<keyword evidence="7" id="KW-0862">Zinc</keyword>
<evidence type="ECO:0000256" key="11">
    <source>
        <dbReference type="ARBA" id="ARBA00093666"/>
    </source>
</evidence>
<keyword evidence="9" id="KW-0961">Cell wall biogenesis/degradation</keyword>
<gene>
    <name evidence="12" type="ORF">SAMN04488047_104182</name>
</gene>
<protein>
    <recommendedName>
        <fullName evidence="11">Murein endopeptidase K</fullName>
    </recommendedName>
</protein>
<evidence type="ECO:0000256" key="9">
    <source>
        <dbReference type="ARBA" id="ARBA00023316"/>
    </source>
</evidence>
<comment type="pathway">
    <text evidence="2">Cell wall biogenesis; cell wall polysaccharide biosynthesis.</text>
</comment>
<dbReference type="InterPro" id="IPR009045">
    <property type="entry name" value="Zn_M74/Hedgehog-like"/>
</dbReference>
<dbReference type="Gene3D" id="3.30.1380.10">
    <property type="match status" value="1"/>
</dbReference>